<reference evidence="5 6" key="1">
    <citation type="submission" date="2023-09" db="EMBL/GenBank/DDBJ databases">
        <title>Whole genome shotgun sequencing (WGS) of Bosea sp. ZW T0_25, isolated from stored onions (Allium cepa).</title>
        <authorList>
            <person name="Stoll D.A."/>
            <person name="Huch M."/>
        </authorList>
    </citation>
    <scope>NUCLEOTIDE SEQUENCE [LARGE SCALE GENOMIC DNA]</scope>
    <source>
        <strain evidence="5 6">ZW T0_25</strain>
    </source>
</reference>
<protein>
    <recommendedName>
        <fullName evidence="1">diguanylate cyclase</fullName>
        <ecNumber evidence="1">2.7.7.65</ecNumber>
    </recommendedName>
</protein>
<sequence length="404" mass="43487">MPLDYNSLLTAFALSGCGLAITFFVSWLASRTERFLIAWTFGVAFMALGVLIYSWYAQTMSPAVGAAGYTILLTGLAFVFGAGREFRTGILPWRSMTVMAIVSSLAMAVPMLAGYNGVAIVMLNVAATIILLITAWDYWLGRAEARLAIPLLTVLYVLTGLSFVPCAILLLLDGEWRLSQAPSNWAEDLNIVVCLLTLSGIGALSLALNQARLARGHKRDAEIDPLTGLLNRRALLSRIEDIKGPAALIIFDMDHFKTTNDVHGHLAGDDVLRSFGKILMLSARSKGLAARLGGEEFALLLPGASLVTAAKLADGVRRRLAKRHFSGNGGSFASTVSAGVAWSEHSVIDFDTLLHDADKALYAAKRNGRDRVAVSTDDTELLAHSWPSAEGRRDAAELVRLKVG</sequence>
<dbReference type="EMBL" id="JAWDID010000021">
    <property type="protein sequence ID" value="MDU0341187.1"/>
    <property type="molecule type" value="Genomic_DNA"/>
</dbReference>
<keyword evidence="3" id="KW-1133">Transmembrane helix</keyword>
<dbReference type="SUPFAM" id="SSF55073">
    <property type="entry name" value="Nucleotide cyclase"/>
    <property type="match status" value="1"/>
</dbReference>
<dbReference type="InterPro" id="IPR050469">
    <property type="entry name" value="Diguanylate_Cyclase"/>
</dbReference>
<dbReference type="PANTHER" id="PTHR45138">
    <property type="entry name" value="REGULATORY COMPONENTS OF SENSORY TRANSDUCTION SYSTEM"/>
    <property type="match status" value="1"/>
</dbReference>
<evidence type="ECO:0000313" key="6">
    <source>
        <dbReference type="Proteomes" id="UP001254257"/>
    </source>
</evidence>
<dbReference type="NCBIfam" id="TIGR00254">
    <property type="entry name" value="GGDEF"/>
    <property type="match status" value="1"/>
</dbReference>
<keyword evidence="5" id="KW-0808">Transferase</keyword>
<dbReference type="PANTHER" id="PTHR45138:SF9">
    <property type="entry name" value="DIGUANYLATE CYCLASE DGCM-RELATED"/>
    <property type="match status" value="1"/>
</dbReference>
<dbReference type="GO" id="GO:0052621">
    <property type="term" value="F:diguanylate cyclase activity"/>
    <property type="evidence" value="ECO:0007669"/>
    <property type="project" value="UniProtKB-EC"/>
</dbReference>
<dbReference type="InterPro" id="IPR029787">
    <property type="entry name" value="Nucleotide_cyclase"/>
</dbReference>
<comment type="caution">
    <text evidence="5">The sequence shown here is derived from an EMBL/GenBank/DDBJ whole genome shotgun (WGS) entry which is preliminary data.</text>
</comment>
<name>A0ABU3S9V3_9HYPH</name>
<keyword evidence="3" id="KW-0812">Transmembrane</keyword>
<feature type="transmembrane region" description="Helical" evidence="3">
    <location>
        <begin position="36"/>
        <end position="56"/>
    </location>
</feature>
<dbReference type="PROSITE" id="PS50887">
    <property type="entry name" value="GGDEF"/>
    <property type="match status" value="1"/>
</dbReference>
<organism evidence="5 6">
    <name type="scientific">Bosea rubneri</name>
    <dbReference type="NCBI Taxonomy" id="3075434"/>
    <lineage>
        <taxon>Bacteria</taxon>
        <taxon>Pseudomonadati</taxon>
        <taxon>Pseudomonadota</taxon>
        <taxon>Alphaproteobacteria</taxon>
        <taxon>Hyphomicrobiales</taxon>
        <taxon>Boseaceae</taxon>
        <taxon>Bosea</taxon>
    </lineage>
</organism>
<dbReference type="Gene3D" id="3.30.70.270">
    <property type="match status" value="1"/>
</dbReference>
<keyword evidence="6" id="KW-1185">Reference proteome</keyword>
<dbReference type="InterPro" id="IPR043128">
    <property type="entry name" value="Rev_trsase/Diguanyl_cyclase"/>
</dbReference>
<dbReference type="Proteomes" id="UP001254257">
    <property type="component" value="Unassembled WGS sequence"/>
</dbReference>
<feature type="transmembrane region" description="Helical" evidence="3">
    <location>
        <begin position="95"/>
        <end position="113"/>
    </location>
</feature>
<dbReference type="InterPro" id="IPR000160">
    <property type="entry name" value="GGDEF_dom"/>
</dbReference>
<dbReference type="RefSeq" id="WP_316019021.1">
    <property type="nucleotide sequence ID" value="NZ_JAWDID010000021.1"/>
</dbReference>
<accession>A0ABU3S9V3</accession>
<comment type="catalytic activity">
    <reaction evidence="2">
        <text>2 GTP = 3',3'-c-di-GMP + 2 diphosphate</text>
        <dbReference type="Rhea" id="RHEA:24898"/>
        <dbReference type="ChEBI" id="CHEBI:33019"/>
        <dbReference type="ChEBI" id="CHEBI:37565"/>
        <dbReference type="ChEBI" id="CHEBI:58805"/>
        <dbReference type="EC" id="2.7.7.65"/>
    </reaction>
</comment>
<dbReference type="EC" id="2.7.7.65" evidence="1"/>
<dbReference type="SMART" id="SM00267">
    <property type="entry name" value="GGDEF"/>
    <property type="match status" value="1"/>
</dbReference>
<feature type="transmembrane region" description="Helical" evidence="3">
    <location>
        <begin position="190"/>
        <end position="209"/>
    </location>
</feature>
<feature type="transmembrane region" description="Helical" evidence="3">
    <location>
        <begin position="62"/>
        <end position="83"/>
    </location>
</feature>
<evidence type="ECO:0000256" key="3">
    <source>
        <dbReference type="SAM" id="Phobius"/>
    </source>
</evidence>
<evidence type="ECO:0000259" key="4">
    <source>
        <dbReference type="PROSITE" id="PS50887"/>
    </source>
</evidence>
<feature type="transmembrane region" description="Helical" evidence="3">
    <location>
        <begin position="119"/>
        <end position="140"/>
    </location>
</feature>
<keyword evidence="5" id="KW-0548">Nucleotidyltransferase</keyword>
<feature type="transmembrane region" description="Helical" evidence="3">
    <location>
        <begin position="6"/>
        <end position="29"/>
    </location>
</feature>
<proteinExistence type="predicted"/>
<feature type="domain" description="GGDEF" evidence="4">
    <location>
        <begin position="244"/>
        <end position="377"/>
    </location>
</feature>
<keyword evidence="3" id="KW-0472">Membrane</keyword>
<gene>
    <name evidence="5" type="ORF">RKE40_14915</name>
</gene>
<evidence type="ECO:0000256" key="1">
    <source>
        <dbReference type="ARBA" id="ARBA00012528"/>
    </source>
</evidence>
<dbReference type="CDD" id="cd01949">
    <property type="entry name" value="GGDEF"/>
    <property type="match status" value="1"/>
</dbReference>
<feature type="transmembrane region" description="Helical" evidence="3">
    <location>
        <begin position="147"/>
        <end position="170"/>
    </location>
</feature>
<dbReference type="Pfam" id="PF00990">
    <property type="entry name" value="GGDEF"/>
    <property type="match status" value="1"/>
</dbReference>
<evidence type="ECO:0000256" key="2">
    <source>
        <dbReference type="ARBA" id="ARBA00034247"/>
    </source>
</evidence>
<evidence type="ECO:0000313" key="5">
    <source>
        <dbReference type="EMBL" id="MDU0341187.1"/>
    </source>
</evidence>